<dbReference type="EMBL" id="BLXT01006838">
    <property type="protein sequence ID" value="GFO33817.1"/>
    <property type="molecule type" value="Genomic_DNA"/>
</dbReference>
<accession>A0AAV4CPL3</accession>
<comment type="caution">
    <text evidence="1">The sequence shown here is derived from an EMBL/GenBank/DDBJ whole genome shotgun (WGS) entry which is preliminary data.</text>
</comment>
<protein>
    <submittedName>
        <fullName evidence="1">Uncharacterized protein</fullName>
    </submittedName>
</protein>
<organism evidence="1 2">
    <name type="scientific">Plakobranchus ocellatus</name>
    <dbReference type="NCBI Taxonomy" id="259542"/>
    <lineage>
        <taxon>Eukaryota</taxon>
        <taxon>Metazoa</taxon>
        <taxon>Spiralia</taxon>
        <taxon>Lophotrochozoa</taxon>
        <taxon>Mollusca</taxon>
        <taxon>Gastropoda</taxon>
        <taxon>Heterobranchia</taxon>
        <taxon>Euthyneura</taxon>
        <taxon>Panpulmonata</taxon>
        <taxon>Sacoglossa</taxon>
        <taxon>Placobranchoidea</taxon>
        <taxon>Plakobranchidae</taxon>
        <taxon>Plakobranchus</taxon>
    </lineage>
</organism>
<evidence type="ECO:0000313" key="1">
    <source>
        <dbReference type="EMBL" id="GFO33817.1"/>
    </source>
</evidence>
<reference evidence="1 2" key="1">
    <citation type="journal article" date="2021" name="Elife">
        <title>Chloroplast acquisition without the gene transfer in kleptoplastic sea slugs, Plakobranchus ocellatus.</title>
        <authorList>
            <person name="Maeda T."/>
            <person name="Takahashi S."/>
            <person name="Yoshida T."/>
            <person name="Shimamura S."/>
            <person name="Takaki Y."/>
            <person name="Nagai Y."/>
            <person name="Toyoda A."/>
            <person name="Suzuki Y."/>
            <person name="Arimoto A."/>
            <person name="Ishii H."/>
            <person name="Satoh N."/>
            <person name="Nishiyama T."/>
            <person name="Hasebe M."/>
            <person name="Maruyama T."/>
            <person name="Minagawa J."/>
            <person name="Obokata J."/>
            <person name="Shigenobu S."/>
        </authorList>
    </citation>
    <scope>NUCLEOTIDE SEQUENCE [LARGE SCALE GENOMIC DNA]</scope>
</reference>
<keyword evidence="2" id="KW-1185">Reference proteome</keyword>
<sequence>MPHPFFNLNAPYERNRAAMQMPMHPNSNGNPFMFLPNDFMPVHNGFNPYNRPGKGFYPMMKNTFTNFQNTNQNSAVDQARYPYEGNIRPRSRGEFANPTHWMSVPPPFRGPTQVAHTPRSRMPLSSTYAHVAQGLHLTHNDGVGFAPSNGYGRARPTVSIDNVRQMSNITRPMCFNQNPAIGSVPQHGQNPPQVVHNRFPFPRHNFPPRNNEHIENRNMNTYASPESNCHGSAATPITSPATLPSMLHTKCHIEVNRIEQKTQLDFQQRLLSENVDDIQMDFQDPLAPHPVEVPQQACGIDCPSQESTDVTNLGFCNPNPNGQSRKKNGWILDLDCTASRADIVEVKHEEQNDCINLREQNDLQYFPRFVETESRIVNNNNGEDDNQYEVNDELFKEKKLTEFCQGSEESETVSNDNTDDLASETVEAEALENYHNDDVENEEEPKKYSKSYWRKQRRLRLKERLMAEKLLMETDPDHKKSEDEKEAIKANKAVKSAGFFLLWFKSKQTLSPEEYSTA</sequence>
<evidence type="ECO:0000313" key="2">
    <source>
        <dbReference type="Proteomes" id="UP000735302"/>
    </source>
</evidence>
<proteinExistence type="predicted"/>
<dbReference type="AlphaFoldDB" id="A0AAV4CPL3"/>
<gene>
    <name evidence="1" type="ORF">PoB_006032200</name>
</gene>
<name>A0AAV4CPL3_9GAST</name>
<dbReference type="Proteomes" id="UP000735302">
    <property type="component" value="Unassembled WGS sequence"/>
</dbReference>